<keyword evidence="7" id="KW-1133">Transmembrane helix</keyword>
<dbReference type="InterPro" id="IPR036852">
    <property type="entry name" value="Peptidase_S8/S53_dom_sf"/>
</dbReference>
<evidence type="ECO:0000256" key="5">
    <source>
        <dbReference type="PROSITE-ProRule" id="PRU01240"/>
    </source>
</evidence>
<evidence type="ECO:0000256" key="1">
    <source>
        <dbReference type="ARBA" id="ARBA00011073"/>
    </source>
</evidence>
<keyword evidence="7" id="KW-0472">Membrane</keyword>
<name>A0A365H2H5_9ACTN</name>
<comment type="caution">
    <text evidence="10">The sequence shown here is derived from an EMBL/GenBank/DDBJ whole genome shotgun (WGS) entry which is preliminary data.</text>
</comment>
<keyword evidence="11" id="KW-1185">Reference proteome</keyword>
<evidence type="ECO:0000256" key="4">
    <source>
        <dbReference type="ARBA" id="ARBA00022825"/>
    </source>
</evidence>
<proteinExistence type="inferred from homology"/>
<feature type="compositionally biased region" description="Pro residues" evidence="6">
    <location>
        <begin position="394"/>
        <end position="411"/>
    </location>
</feature>
<evidence type="ECO:0000256" key="7">
    <source>
        <dbReference type="SAM" id="Phobius"/>
    </source>
</evidence>
<accession>A0A365H2H5</accession>
<dbReference type="RefSeq" id="WP_111869427.1">
    <property type="nucleotide sequence ID" value="NZ_QLYX01000009.1"/>
</dbReference>
<keyword evidence="8" id="KW-0732">Signal</keyword>
<feature type="chain" id="PRO_5039342060" description="Peptidase S8/S53 domain-containing protein" evidence="8">
    <location>
        <begin position="28"/>
        <end position="429"/>
    </location>
</feature>
<keyword evidence="3" id="KW-0378">Hydrolase</keyword>
<feature type="compositionally biased region" description="Gly residues" evidence="6">
    <location>
        <begin position="420"/>
        <end position="429"/>
    </location>
</feature>
<dbReference type="EMBL" id="QLYX01000009">
    <property type="protein sequence ID" value="RAY13304.1"/>
    <property type="molecule type" value="Genomic_DNA"/>
</dbReference>
<organism evidence="10 11">
    <name type="scientific">Actinomadura craniellae</name>
    <dbReference type="NCBI Taxonomy" id="2231787"/>
    <lineage>
        <taxon>Bacteria</taxon>
        <taxon>Bacillati</taxon>
        <taxon>Actinomycetota</taxon>
        <taxon>Actinomycetes</taxon>
        <taxon>Streptosporangiales</taxon>
        <taxon>Thermomonosporaceae</taxon>
        <taxon>Actinomadura</taxon>
    </lineage>
</organism>
<evidence type="ECO:0000256" key="6">
    <source>
        <dbReference type="SAM" id="MobiDB-lite"/>
    </source>
</evidence>
<dbReference type="OrthoDB" id="3530033at2"/>
<feature type="domain" description="Peptidase S8/S53" evidence="9">
    <location>
        <begin position="55"/>
        <end position="304"/>
    </location>
</feature>
<dbReference type="PANTHER" id="PTHR43806">
    <property type="entry name" value="PEPTIDASE S8"/>
    <property type="match status" value="1"/>
</dbReference>
<dbReference type="Proteomes" id="UP000251891">
    <property type="component" value="Unassembled WGS sequence"/>
</dbReference>
<comment type="similarity">
    <text evidence="1 5">Belongs to the peptidase S8 family.</text>
</comment>
<dbReference type="InterPro" id="IPR050131">
    <property type="entry name" value="Peptidase_S8_subtilisin-like"/>
</dbReference>
<evidence type="ECO:0000313" key="11">
    <source>
        <dbReference type="Proteomes" id="UP000251891"/>
    </source>
</evidence>
<feature type="signal peptide" evidence="8">
    <location>
        <begin position="1"/>
        <end position="27"/>
    </location>
</feature>
<dbReference type="Pfam" id="PF00082">
    <property type="entry name" value="Peptidase_S8"/>
    <property type="match status" value="1"/>
</dbReference>
<dbReference type="PANTHER" id="PTHR43806:SF11">
    <property type="entry name" value="CEREVISIN-RELATED"/>
    <property type="match status" value="1"/>
</dbReference>
<feature type="transmembrane region" description="Helical" evidence="7">
    <location>
        <begin position="355"/>
        <end position="377"/>
    </location>
</feature>
<evidence type="ECO:0000313" key="10">
    <source>
        <dbReference type="EMBL" id="RAY13304.1"/>
    </source>
</evidence>
<keyword evidence="4" id="KW-0720">Serine protease</keyword>
<dbReference type="GO" id="GO:0004252">
    <property type="term" value="F:serine-type endopeptidase activity"/>
    <property type="evidence" value="ECO:0007669"/>
    <property type="project" value="InterPro"/>
</dbReference>
<dbReference type="PROSITE" id="PS51892">
    <property type="entry name" value="SUBTILASE"/>
    <property type="match status" value="1"/>
</dbReference>
<evidence type="ECO:0000256" key="3">
    <source>
        <dbReference type="ARBA" id="ARBA00022801"/>
    </source>
</evidence>
<evidence type="ECO:0000256" key="2">
    <source>
        <dbReference type="ARBA" id="ARBA00022670"/>
    </source>
</evidence>
<dbReference type="InterPro" id="IPR000209">
    <property type="entry name" value="Peptidase_S8/S53_dom"/>
</dbReference>
<feature type="region of interest" description="Disordered" evidence="6">
    <location>
        <begin position="383"/>
        <end position="429"/>
    </location>
</feature>
<dbReference type="SUPFAM" id="SSF52743">
    <property type="entry name" value="Subtilisin-like"/>
    <property type="match status" value="1"/>
</dbReference>
<dbReference type="AlphaFoldDB" id="A0A365H2H5"/>
<evidence type="ECO:0000259" key="9">
    <source>
        <dbReference type="Pfam" id="PF00082"/>
    </source>
</evidence>
<dbReference type="GO" id="GO:0006508">
    <property type="term" value="P:proteolysis"/>
    <property type="evidence" value="ECO:0007669"/>
    <property type="project" value="UniProtKB-KW"/>
</dbReference>
<dbReference type="Gene3D" id="3.40.50.200">
    <property type="entry name" value="Peptidase S8/S53 domain"/>
    <property type="match status" value="1"/>
</dbReference>
<sequence length="429" mass="44276">MLIRRPSALLATVALALLAPLAFPVPAARADSTGWDDRLARDFRDAHQTTRGGRVTVAILSTGVDAGFVARRDAVRKGRDFVGTPRPKKIEGSLLAGLLAGRGLGLAPEVKILPVRVHMDWEEPGAQRWESRNDSRQTTADGIRYAADQGAGVIVVGPHFWDDSYGGPLGPAVAYALAKNAVVVAGNGRVEGPESHGNRPFPAAMTGVVGVGAVDTKGRPYRKYSQPGSGVLVAAPGGEHIIFRPGGFWRYEGTSVATAWAGAAAALVRSAYPRFTPAQVATALARSARHPAGAGRYDTNLGFGIVNPAGALREARKMAENPLPLGPPPGSVPDASRFAGRPEPIEAVRHSAGELAGFSALAGAGVLAMLAAVFVAVRGRRRAPVPAAGSPPVRRGPPWPAGDPVPEPPGPADARAGEAGESGDGSGTR</sequence>
<evidence type="ECO:0000256" key="8">
    <source>
        <dbReference type="SAM" id="SignalP"/>
    </source>
</evidence>
<comment type="caution">
    <text evidence="5">Lacks conserved residue(s) required for the propagation of feature annotation.</text>
</comment>
<reference evidence="10 11" key="1">
    <citation type="submission" date="2018-06" db="EMBL/GenBank/DDBJ databases">
        <title>Actinomadura craniellae sp. nov. isolated from marine sponge Craniella sp.</title>
        <authorList>
            <person name="Li L."/>
            <person name="Xu Q.H."/>
            <person name="Lin H.W."/>
            <person name="Lu Y.H."/>
        </authorList>
    </citation>
    <scope>NUCLEOTIDE SEQUENCE [LARGE SCALE GENOMIC DNA]</scope>
    <source>
        <strain evidence="10 11">LHW63021</strain>
    </source>
</reference>
<keyword evidence="7" id="KW-0812">Transmembrane</keyword>
<protein>
    <recommendedName>
        <fullName evidence="9">Peptidase S8/S53 domain-containing protein</fullName>
    </recommendedName>
</protein>
<gene>
    <name evidence="10" type="ORF">DPM19_19660</name>
</gene>
<feature type="compositionally biased region" description="Low complexity" evidence="6">
    <location>
        <begin position="384"/>
        <end position="393"/>
    </location>
</feature>
<keyword evidence="2" id="KW-0645">Protease</keyword>